<sequence>MGRNRPGAVILVAGPDASLVAGFDERCVHVESLAAVPERVPGGTLLLLDPDAVAASREFVRTVRERADGSLAVVAVAGSDAFDASAYDGVLAPDAGEATVRRIVDRARRIAAYRNAVAALYEAERGEGITAARERAMDRFAALPDDLDDDDVAAILRPD</sequence>
<accession>A0A830GA72</accession>
<comment type="caution">
    <text evidence="1">The sequence shown here is derived from an EMBL/GenBank/DDBJ whole genome shotgun (WGS) entry which is preliminary data.</text>
</comment>
<reference evidence="1 2" key="1">
    <citation type="journal article" date="2019" name="Int. J. Syst. Evol. Microbiol.">
        <title>The Global Catalogue of Microorganisms (GCM) 10K type strain sequencing project: providing services to taxonomists for standard genome sequencing and annotation.</title>
        <authorList>
            <consortium name="The Broad Institute Genomics Platform"/>
            <consortium name="The Broad Institute Genome Sequencing Center for Infectious Disease"/>
            <person name="Wu L."/>
            <person name="Ma J."/>
        </authorList>
    </citation>
    <scope>NUCLEOTIDE SEQUENCE [LARGE SCALE GENOMIC DNA]</scope>
    <source>
        <strain evidence="1 2">JCM 16331</strain>
    </source>
</reference>
<evidence type="ECO:0000313" key="1">
    <source>
        <dbReference type="EMBL" id="GGN13579.1"/>
    </source>
</evidence>
<name>A0A830GA72_9EURY</name>
<gene>
    <name evidence="1" type="ORF">GCM10009021_12100</name>
</gene>
<organism evidence="1 2">
    <name type="scientific">Halarchaeum nitratireducens</name>
    <dbReference type="NCBI Taxonomy" id="489913"/>
    <lineage>
        <taxon>Archaea</taxon>
        <taxon>Methanobacteriati</taxon>
        <taxon>Methanobacteriota</taxon>
        <taxon>Stenosarchaea group</taxon>
        <taxon>Halobacteria</taxon>
        <taxon>Halobacteriales</taxon>
        <taxon>Halobacteriaceae</taxon>
    </lineage>
</organism>
<protein>
    <submittedName>
        <fullName evidence="1">Uncharacterized protein</fullName>
    </submittedName>
</protein>
<dbReference type="AlphaFoldDB" id="A0A830GA72"/>
<proteinExistence type="predicted"/>
<keyword evidence="2" id="KW-1185">Reference proteome</keyword>
<dbReference type="EMBL" id="BMOQ01000003">
    <property type="protein sequence ID" value="GGN13579.1"/>
    <property type="molecule type" value="Genomic_DNA"/>
</dbReference>
<dbReference type="Proteomes" id="UP000608850">
    <property type="component" value="Unassembled WGS sequence"/>
</dbReference>
<evidence type="ECO:0000313" key="2">
    <source>
        <dbReference type="Proteomes" id="UP000608850"/>
    </source>
</evidence>